<dbReference type="InterPro" id="IPR002654">
    <property type="entry name" value="Glyco_trans_25"/>
</dbReference>
<organism evidence="3">
    <name type="scientific">viral metagenome</name>
    <dbReference type="NCBI Taxonomy" id="1070528"/>
    <lineage>
        <taxon>unclassified sequences</taxon>
        <taxon>metagenomes</taxon>
        <taxon>organismal metagenomes</taxon>
    </lineage>
</organism>
<sequence>MTIQNIKHNKHKEHKEHKDYGILYLVSVYITTIVIILFILFILLLFLSLFPNLQPKNPQDNHKIVNHVLENGILPLHTFCISLKDRQDRRQLYLERMKDINEQEINIEIIDAIPKQSLLFSDFATNEMTSMTGGALGCTLSHLYVLLRFLSTTQPLILIMEDDAVCEKERFSNFLQNINHDFVNNQKDKSNSLSYRIMGEYDLLFLGVTHCQQNEETCSWFMNHHQENKDFNEIIDPKDVDYMWGTHAYLVTQRCANMLVSEILPLKKHYDMFLSDPSLWKRHGMKCGVVKNMICFPTNVTDSDTSSS</sequence>
<evidence type="ECO:0000256" key="1">
    <source>
        <dbReference type="SAM" id="Phobius"/>
    </source>
</evidence>
<feature type="transmembrane region" description="Helical" evidence="1">
    <location>
        <begin position="21"/>
        <end position="50"/>
    </location>
</feature>
<protein>
    <recommendedName>
        <fullName evidence="2">Glycosyl transferase family 25 domain-containing protein</fullName>
    </recommendedName>
</protein>
<accession>A0A6C0D1W5</accession>
<dbReference type="AlphaFoldDB" id="A0A6C0D1W5"/>
<keyword evidence="1" id="KW-1133">Transmembrane helix</keyword>
<feature type="domain" description="Glycosyl transferase family 25" evidence="2">
    <location>
        <begin position="77"/>
        <end position="273"/>
    </location>
</feature>
<evidence type="ECO:0000259" key="2">
    <source>
        <dbReference type="Pfam" id="PF01755"/>
    </source>
</evidence>
<keyword evidence="1" id="KW-0472">Membrane</keyword>
<dbReference type="EMBL" id="MN739518">
    <property type="protein sequence ID" value="QHT10094.1"/>
    <property type="molecule type" value="Genomic_DNA"/>
</dbReference>
<dbReference type="CDD" id="cd06532">
    <property type="entry name" value="Glyco_transf_25"/>
    <property type="match status" value="1"/>
</dbReference>
<reference evidence="3" key="1">
    <citation type="journal article" date="2020" name="Nature">
        <title>Giant virus diversity and host interactions through global metagenomics.</title>
        <authorList>
            <person name="Schulz F."/>
            <person name="Roux S."/>
            <person name="Paez-Espino D."/>
            <person name="Jungbluth S."/>
            <person name="Walsh D.A."/>
            <person name="Denef V.J."/>
            <person name="McMahon K.D."/>
            <person name="Konstantinidis K.T."/>
            <person name="Eloe-Fadrosh E.A."/>
            <person name="Kyrpides N.C."/>
            <person name="Woyke T."/>
        </authorList>
    </citation>
    <scope>NUCLEOTIDE SEQUENCE</scope>
    <source>
        <strain evidence="3">GVMAG-M-3300023174-104</strain>
    </source>
</reference>
<dbReference type="Pfam" id="PF01755">
    <property type="entry name" value="Glyco_transf_25"/>
    <property type="match status" value="1"/>
</dbReference>
<proteinExistence type="predicted"/>
<evidence type="ECO:0000313" key="3">
    <source>
        <dbReference type="EMBL" id="QHT10094.1"/>
    </source>
</evidence>
<name>A0A6C0D1W5_9ZZZZ</name>
<keyword evidence="1" id="KW-0812">Transmembrane</keyword>